<dbReference type="Proteomes" id="UP000192902">
    <property type="component" value="Chromosome"/>
</dbReference>
<reference evidence="2 3" key="1">
    <citation type="submission" date="2017-04" db="EMBL/GenBank/DDBJ databases">
        <title>Complete genome sequence of the Campylobacter cuniculorum type strain LMG24588.</title>
        <authorList>
            <person name="Miller W.G."/>
            <person name="Yee E."/>
            <person name="Revez J."/>
            <person name="Bono J.L."/>
            <person name="Rossi M."/>
        </authorList>
    </citation>
    <scope>NUCLEOTIDE SEQUENCE [LARGE SCALE GENOMIC DNA]</scope>
    <source>
        <strain evidence="2 3">LMG 24588</strain>
    </source>
</reference>
<keyword evidence="1" id="KW-0175">Coiled coil</keyword>
<sequence length="192" mass="21757">MALEFPQNLSTKFNVELKVESQNSKKDFENLQEYTKYLSDKYGVNAGQRMISGVPTTINVSSAFIKEAFENPDKRKFLEDNLEAISKMDYSGVKGKLISQAWNINEKGEISAMSVSVSSSDSKNKSLIERLLEELKEQEKQKKDKADKNENSLEKIMEKLRELNAVRESLLEGTSVVNIKAKMSASWLDFSV</sequence>
<organism evidence="2 3">
    <name type="scientific">Campylobacter cuniculorum DSM 23162 = LMG 24588</name>
    <dbReference type="NCBI Taxonomy" id="1121267"/>
    <lineage>
        <taxon>Bacteria</taxon>
        <taxon>Pseudomonadati</taxon>
        <taxon>Campylobacterota</taxon>
        <taxon>Epsilonproteobacteria</taxon>
        <taxon>Campylobacterales</taxon>
        <taxon>Campylobacteraceae</taxon>
        <taxon>Campylobacter</taxon>
    </lineage>
</organism>
<gene>
    <name evidence="2" type="ORF">CCUN_1432</name>
</gene>
<protein>
    <submittedName>
        <fullName evidence="2">Uncharacterized protein</fullName>
    </submittedName>
</protein>
<dbReference type="AlphaFoldDB" id="A0A1W6BYA2"/>
<dbReference type="RefSeq" id="WP_027305191.1">
    <property type="nucleotide sequence ID" value="NZ_CP020867.1"/>
</dbReference>
<dbReference type="eggNOG" id="ENOG5030085">
    <property type="taxonomic scope" value="Bacteria"/>
</dbReference>
<evidence type="ECO:0000313" key="2">
    <source>
        <dbReference type="EMBL" id="ARJ57020.1"/>
    </source>
</evidence>
<accession>A0A1W6BYA2</accession>
<feature type="coiled-coil region" evidence="1">
    <location>
        <begin position="125"/>
        <end position="173"/>
    </location>
</feature>
<dbReference type="STRING" id="1121267.CCUN_1432"/>
<evidence type="ECO:0000256" key="1">
    <source>
        <dbReference type="SAM" id="Coils"/>
    </source>
</evidence>
<evidence type="ECO:0000313" key="3">
    <source>
        <dbReference type="Proteomes" id="UP000192902"/>
    </source>
</evidence>
<dbReference type="KEGG" id="ccun:CCUN_1432"/>
<proteinExistence type="predicted"/>
<name>A0A1W6BYA2_9BACT</name>
<dbReference type="EMBL" id="CP020867">
    <property type="protein sequence ID" value="ARJ57020.1"/>
    <property type="molecule type" value="Genomic_DNA"/>
</dbReference>